<reference evidence="2 3" key="1">
    <citation type="journal article" date="2018" name="Mol. Biol. Evol.">
        <title>Analysis of the draft genome of the red seaweed Gracilariopsis chorda provides insights into genome size evolution in Rhodophyta.</title>
        <authorList>
            <person name="Lee J."/>
            <person name="Yang E.C."/>
            <person name="Graf L."/>
            <person name="Yang J.H."/>
            <person name="Qiu H."/>
            <person name="Zel Zion U."/>
            <person name="Chan C.X."/>
            <person name="Stephens T.G."/>
            <person name="Weber A.P.M."/>
            <person name="Boo G.H."/>
            <person name="Boo S.M."/>
            <person name="Kim K.M."/>
            <person name="Shin Y."/>
            <person name="Jung M."/>
            <person name="Lee S.J."/>
            <person name="Yim H.S."/>
            <person name="Lee J.H."/>
            <person name="Bhattacharya D."/>
            <person name="Yoon H.S."/>
        </authorList>
    </citation>
    <scope>NUCLEOTIDE SEQUENCE [LARGE SCALE GENOMIC DNA]</scope>
    <source>
        <strain evidence="2 3">SKKU-2015</strain>
        <tissue evidence="2">Whole body</tissue>
    </source>
</reference>
<organism evidence="2 3">
    <name type="scientific">Gracilariopsis chorda</name>
    <dbReference type="NCBI Taxonomy" id="448386"/>
    <lineage>
        <taxon>Eukaryota</taxon>
        <taxon>Rhodophyta</taxon>
        <taxon>Florideophyceae</taxon>
        <taxon>Rhodymeniophycidae</taxon>
        <taxon>Gracilariales</taxon>
        <taxon>Gracilariaceae</taxon>
        <taxon>Gracilariopsis</taxon>
    </lineage>
</organism>
<sequence length="68" mass="7686">MGKTRDRAQVNDQKEASSEKLGDDKGRGEGTETQIAEAEVEEDYVKEAEDDGKREAWGILKERMEKTL</sequence>
<feature type="compositionally biased region" description="Basic and acidic residues" evidence="1">
    <location>
        <begin position="1"/>
        <end position="30"/>
    </location>
</feature>
<dbReference type="Proteomes" id="UP000247409">
    <property type="component" value="Unassembled WGS sequence"/>
</dbReference>
<dbReference type="AlphaFoldDB" id="A0A2V3J4Y0"/>
<comment type="caution">
    <text evidence="2">The sequence shown here is derived from an EMBL/GenBank/DDBJ whole genome shotgun (WGS) entry which is preliminary data.</text>
</comment>
<protein>
    <submittedName>
        <fullName evidence="2">Uncharacterized protein</fullName>
    </submittedName>
</protein>
<keyword evidence="3" id="KW-1185">Reference proteome</keyword>
<feature type="region of interest" description="Disordered" evidence="1">
    <location>
        <begin position="1"/>
        <end position="39"/>
    </location>
</feature>
<name>A0A2V3J4Y0_9FLOR</name>
<gene>
    <name evidence="2" type="ORF">BWQ96_00689</name>
</gene>
<evidence type="ECO:0000313" key="3">
    <source>
        <dbReference type="Proteomes" id="UP000247409"/>
    </source>
</evidence>
<accession>A0A2V3J4Y0</accession>
<proteinExistence type="predicted"/>
<dbReference type="EMBL" id="NBIV01000005">
    <property type="protein sequence ID" value="PXF49373.1"/>
    <property type="molecule type" value="Genomic_DNA"/>
</dbReference>
<evidence type="ECO:0000313" key="2">
    <source>
        <dbReference type="EMBL" id="PXF49373.1"/>
    </source>
</evidence>
<evidence type="ECO:0000256" key="1">
    <source>
        <dbReference type="SAM" id="MobiDB-lite"/>
    </source>
</evidence>